<keyword evidence="5" id="KW-1185">Reference proteome</keyword>
<keyword evidence="2" id="KW-0813">Transport</keyword>
<dbReference type="GO" id="GO:0015225">
    <property type="term" value="F:biotin transmembrane transporter activity"/>
    <property type="evidence" value="ECO:0007669"/>
    <property type="project" value="UniProtKB-UniRule"/>
</dbReference>
<dbReference type="InterPro" id="IPR003784">
    <property type="entry name" value="BioY"/>
</dbReference>
<dbReference type="AlphaFoldDB" id="A0A3M8CFT6"/>
<evidence type="ECO:0000256" key="1">
    <source>
        <dbReference type="ARBA" id="ARBA00010692"/>
    </source>
</evidence>
<evidence type="ECO:0000313" key="4">
    <source>
        <dbReference type="EMBL" id="RNB74363.1"/>
    </source>
</evidence>
<dbReference type="PANTHER" id="PTHR34295:SF1">
    <property type="entry name" value="BIOTIN TRANSPORTER BIOY"/>
    <property type="match status" value="1"/>
</dbReference>
<feature type="transmembrane region" description="Helical" evidence="3">
    <location>
        <begin position="57"/>
        <end position="80"/>
    </location>
</feature>
<dbReference type="PIRSF" id="PIRSF016661">
    <property type="entry name" value="BioY"/>
    <property type="match status" value="1"/>
</dbReference>
<comment type="caution">
    <text evidence="4">The sequence shown here is derived from an EMBL/GenBank/DDBJ whole genome shotgun (WGS) entry which is preliminary data.</text>
</comment>
<evidence type="ECO:0000256" key="2">
    <source>
        <dbReference type="PIRNR" id="PIRNR016661"/>
    </source>
</evidence>
<comment type="subcellular location">
    <subcellularLocation>
        <location evidence="2">Cell membrane</location>
        <topology evidence="2">Multi-pass membrane protein</topology>
    </subcellularLocation>
</comment>
<feature type="transmembrane region" description="Helical" evidence="3">
    <location>
        <begin position="110"/>
        <end position="132"/>
    </location>
</feature>
<comment type="similarity">
    <text evidence="1 2">Belongs to the BioY family.</text>
</comment>
<dbReference type="OrthoDB" id="9803495at2"/>
<sequence length="190" mass="20266">MRNERLRWLLLSAIFAAVTAVLSQLTIPLPMIPITGQTLAVGLTATILGSRYGTLAILIYILLGAVGMPVFSGASGGFQVLVGKTGGYITGFILTAYVTGLIMEKTRFTYVTAILANLVGMVITLIFGTVQLKYVLDIPWEQAIAFGVTPFLMVGVIKAVLASLIGIKVRERLIANRLLLPRSSSGIAQP</sequence>
<proteinExistence type="inferred from homology"/>
<dbReference type="RefSeq" id="WP_122909222.1">
    <property type="nucleotide sequence ID" value="NZ_CBCSBE010000003.1"/>
</dbReference>
<keyword evidence="3" id="KW-1133">Transmembrane helix</keyword>
<reference evidence="4 5" key="1">
    <citation type="submission" date="2018-10" db="EMBL/GenBank/DDBJ databases">
        <title>Phylogenomics of Brevibacillus.</title>
        <authorList>
            <person name="Dunlap C."/>
        </authorList>
    </citation>
    <scope>NUCLEOTIDE SEQUENCE [LARGE SCALE GENOMIC DNA]</scope>
    <source>
        <strain evidence="4 5">JCM 12215</strain>
    </source>
</reference>
<dbReference type="Proteomes" id="UP000282028">
    <property type="component" value="Unassembled WGS sequence"/>
</dbReference>
<keyword evidence="2" id="KW-1003">Cell membrane</keyword>
<organism evidence="4 5">
    <name type="scientific">Brevibacillus invocatus</name>
    <dbReference type="NCBI Taxonomy" id="173959"/>
    <lineage>
        <taxon>Bacteria</taxon>
        <taxon>Bacillati</taxon>
        <taxon>Bacillota</taxon>
        <taxon>Bacilli</taxon>
        <taxon>Bacillales</taxon>
        <taxon>Paenibacillaceae</taxon>
        <taxon>Brevibacillus</taxon>
    </lineage>
</organism>
<dbReference type="EMBL" id="RHHR01000015">
    <property type="protein sequence ID" value="RNB74363.1"/>
    <property type="molecule type" value="Genomic_DNA"/>
</dbReference>
<evidence type="ECO:0000256" key="3">
    <source>
        <dbReference type="SAM" id="Phobius"/>
    </source>
</evidence>
<evidence type="ECO:0000313" key="5">
    <source>
        <dbReference type="Proteomes" id="UP000282028"/>
    </source>
</evidence>
<feature type="transmembrane region" description="Helical" evidence="3">
    <location>
        <begin position="144"/>
        <end position="167"/>
    </location>
</feature>
<dbReference type="GO" id="GO:0005886">
    <property type="term" value="C:plasma membrane"/>
    <property type="evidence" value="ECO:0007669"/>
    <property type="project" value="UniProtKB-SubCell"/>
</dbReference>
<dbReference type="PANTHER" id="PTHR34295">
    <property type="entry name" value="BIOTIN TRANSPORTER BIOY"/>
    <property type="match status" value="1"/>
</dbReference>
<gene>
    <name evidence="4" type="ORF">EDM52_12075</name>
</gene>
<dbReference type="Pfam" id="PF02632">
    <property type="entry name" value="BioY"/>
    <property type="match status" value="1"/>
</dbReference>
<keyword evidence="3" id="KW-0812">Transmembrane</keyword>
<dbReference type="Gene3D" id="1.10.1760.20">
    <property type="match status" value="1"/>
</dbReference>
<keyword evidence="2 3" id="KW-0472">Membrane</keyword>
<protein>
    <recommendedName>
        <fullName evidence="2">Biotin transporter</fullName>
    </recommendedName>
</protein>
<feature type="transmembrane region" description="Helical" evidence="3">
    <location>
        <begin position="86"/>
        <end position="103"/>
    </location>
</feature>
<name>A0A3M8CFT6_9BACL</name>
<accession>A0A3M8CFT6</accession>